<dbReference type="EMBL" id="CYSD01000019">
    <property type="protein sequence ID" value="CUH77293.1"/>
    <property type="molecule type" value="Genomic_DNA"/>
</dbReference>
<dbReference type="CDD" id="cd06324">
    <property type="entry name" value="PBP1_ABC_sugar_binding-like"/>
    <property type="match status" value="1"/>
</dbReference>
<dbReference type="PANTHER" id="PTHR46847">
    <property type="entry name" value="D-ALLOSE-BINDING PERIPLASMIC PROTEIN-RELATED"/>
    <property type="match status" value="1"/>
</dbReference>
<feature type="domain" description="Periplasmic binding protein" evidence="5">
    <location>
        <begin position="32"/>
        <end position="282"/>
    </location>
</feature>
<dbReference type="SUPFAM" id="SSF53822">
    <property type="entry name" value="Periplasmic binding protein-like I"/>
    <property type="match status" value="1"/>
</dbReference>
<dbReference type="InterPro" id="IPR025997">
    <property type="entry name" value="SBP_2_dom"/>
</dbReference>
<evidence type="ECO:0000256" key="3">
    <source>
        <dbReference type="ARBA" id="ARBA00022729"/>
    </source>
</evidence>
<keyword evidence="6" id="KW-0762">Sugar transport</keyword>
<feature type="chain" id="PRO_5006063119" evidence="4">
    <location>
        <begin position="30"/>
        <end position="356"/>
    </location>
</feature>
<organism evidence="6 7">
    <name type="scientific">Tritonibacter multivorans</name>
    <dbReference type="NCBI Taxonomy" id="928856"/>
    <lineage>
        <taxon>Bacteria</taxon>
        <taxon>Pseudomonadati</taxon>
        <taxon>Pseudomonadota</taxon>
        <taxon>Alphaproteobacteria</taxon>
        <taxon>Rhodobacterales</taxon>
        <taxon>Paracoccaceae</taxon>
        <taxon>Tritonibacter</taxon>
    </lineage>
</organism>
<keyword evidence="7" id="KW-1185">Reference proteome</keyword>
<dbReference type="AlphaFoldDB" id="A0A0P1G6R1"/>
<feature type="signal peptide" evidence="4">
    <location>
        <begin position="1"/>
        <end position="29"/>
    </location>
</feature>
<proteinExistence type="inferred from homology"/>
<evidence type="ECO:0000256" key="4">
    <source>
        <dbReference type="SAM" id="SignalP"/>
    </source>
</evidence>
<gene>
    <name evidence="6" type="ORF">TRM7557_01302</name>
</gene>
<evidence type="ECO:0000313" key="7">
    <source>
        <dbReference type="Proteomes" id="UP000052022"/>
    </source>
</evidence>
<keyword evidence="6" id="KW-0813">Transport</keyword>
<dbReference type="GO" id="GO:0030313">
    <property type="term" value="C:cell envelope"/>
    <property type="evidence" value="ECO:0007669"/>
    <property type="project" value="UniProtKB-SubCell"/>
</dbReference>
<reference evidence="6 7" key="1">
    <citation type="submission" date="2015-09" db="EMBL/GenBank/DDBJ databases">
        <authorList>
            <consortium name="Swine Surveillance"/>
        </authorList>
    </citation>
    <scope>NUCLEOTIDE SEQUENCE [LARGE SCALE GENOMIC DNA]</scope>
    <source>
        <strain evidence="6 7">CECT 7557</strain>
    </source>
</reference>
<accession>A0A0P1G6R1</accession>
<evidence type="ECO:0000259" key="5">
    <source>
        <dbReference type="Pfam" id="PF13407"/>
    </source>
</evidence>
<dbReference type="InterPro" id="IPR028082">
    <property type="entry name" value="Peripla_BP_I"/>
</dbReference>
<dbReference type="Gene3D" id="3.40.50.2300">
    <property type="match status" value="2"/>
</dbReference>
<dbReference type="RefSeq" id="WP_165592420.1">
    <property type="nucleotide sequence ID" value="NZ_CYSD01000019.1"/>
</dbReference>
<evidence type="ECO:0000313" key="6">
    <source>
        <dbReference type="EMBL" id="CUH77293.1"/>
    </source>
</evidence>
<dbReference type="STRING" id="928856.SAMN04488049_11715"/>
<dbReference type="Proteomes" id="UP000052022">
    <property type="component" value="Unassembled WGS sequence"/>
</dbReference>
<dbReference type="PANTHER" id="PTHR46847:SF2">
    <property type="entry name" value="ABC TRANSPORTER SUGAR-BINDING PROTEIN"/>
    <property type="match status" value="1"/>
</dbReference>
<comment type="similarity">
    <text evidence="2">Belongs to the bacterial solute-binding protein 2 family.</text>
</comment>
<evidence type="ECO:0000256" key="2">
    <source>
        <dbReference type="ARBA" id="ARBA00007639"/>
    </source>
</evidence>
<dbReference type="GO" id="GO:0030246">
    <property type="term" value="F:carbohydrate binding"/>
    <property type="evidence" value="ECO:0007669"/>
    <property type="project" value="UniProtKB-ARBA"/>
</dbReference>
<evidence type="ECO:0000256" key="1">
    <source>
        <dbReference type="ARBA" id="ARBA00004196"/>
    </source>
</evidence>
<protein>
    <submittedName>
        <fullName evidence="6">ABC-type sugar transport system, periplasmic component</fullName>
    </submittedName>
</protein>
<name>A0A0P1G6R1_9RHOB</name>
<dbReference type="Pfam" id="PF13407">
    <property type="entry name" value="Peripla_BP_4"/>
    <property type="match status" value="1"/>
</dbReference>
<keyword evidence="3 4" id="KW-0732">Signal</keyword>
<sequence length="356" mass="37812">MNTQLRGAFTARILASVAGSFLFATQAMAINIAFINPGGDTGFWGNVSGTMQAAADDFGHGLEIIHTNRDRAAMQTAAKDLASRPTPPDYVIIVNEIKQGKKAYATLSQAGIKVMFLLNQLSEAERKGLNTDNLVGGLSPDNEIAGYEMAKSLIQAARAAGKDEDGVQIMALLGDLATPAAVERTAGMERAIEEAADVSLVRAMSVNWDAEEAANRTRKFLQKNRADAIWSANDPISFAAQSEAEAAGLQAGQDVFFAGLNWSRPALEAVQDGRMTMTHGGHFFAGAWSVVLLNDLAGTDSLGAVDFPMSAVTGANVDLFLDRLGDGDWQKIDFTRFASPDGAYDFSAQAILDAAQ</sequence>
<comment type="subcellular location">
    <subcellularLocation>
        <location evidence="1">Cell envelope</location>
    </subcellularLocation>
</comment>